<proteinExistence type="inferred from homology"/>
<evidence type="ECO:0000256" key="1">
    <source>
        <dbReference type="ARBA" id="ARBA00006962"/>
    </source>
</evidence>
<organism evidence="4 5">
    <name type="scientific">Methanolobus zinderi</name>
    <dbReference type="NCBI Taxonomy" id="536044"/>
    <lineage>
        <taxon>Archaea</taxon>
        <taxon>Methanobacteriati</taxon>
        <taxon>Methanobacteriota</taxon>
        <taxon>Stenosarchaea group</taxon>
        <taxon>Methanomicrobia</taxon>
        <taxon>Methanosarcinales</taxon>
        <taxon>Methanosarcinaceae</taxon>
        <taxon>Methanolobus</taxon>
    </lineage>
</organism>
<gene>
    <name evidence="4" type="ORF">HWN40_10305</name>
</gene>
<dbReference type="Pfam" id="PF13528">
    <property type="entry name" value="Glyco_trans_1_3"/>
    <property type="match status" value="1"/>
</dbReference>
<reference evidence="4 5" key="1">
    <citation type="submission" date="2020-06" db="EMBL/GenBank/DDBJ databases">
        <title>Methanolobus halotolerans sp. nov., isolated from a saline lake Tus in Siberia.</title>
        <authorList>
            <person name="Shen Y."/>
            <person name="Chen S.-C."/>
            <person name="Lai M.-C."/>
            <person name="Huang H.-H."/>
            <person name="Chiu H.-H."/>
            <person name="Tang S.-L."/>
            <person name="Rogozin D.Y."/>
            <person name="Degermendzhy A.G."/>
        </authorList>
    </citation>
    <scope>NUCLEOTIDE SEQUENCE [LARGE SCALE GENOMIC DNA]</scope>
    <source>
        <strain evidence="4 5">DSM 21339</strain>
    </source>
</reference>
<keyword evidence="5" id="KW-1185">Reference proteome</keyword>
<dbReference type="KEGG" id="mzi:HWN40_10305"/>
<dbReference type="SUPFAM" id="SSF53756">
    <property type="entry name" value="UDP-Glycosyltransferase/glycogen phosphorylase"/>
    <property type="match status" value="1"/>
</dbReference>
<accession>A0A7D5EG25</accession>
<protein>
    <submittedName>
        <fullName evidence="4">Glycosyltransferase</fullName>
    </submittedName>
</protein>
<dbReference type="AlphaFoldDB" id="A0A7D5EG25"/>
<dbReference type="RefSeq" id="WP_176965650.1">
    <property type="nucleotide sequence ID" value="NZ_CP058215.1"/>
</dbReference>
<dbReference type="PANTHER" id="PTHR21015:SF22">
    <property type="entry name" value="GLYCOSYLTRANSFERASE"/>
    <property type="match status" value="1"/>
</dbReference>
<dbReference type="Pfam" id="PF04101">
    <property type="entry name" value="Glyco_tran_28_C"/>
    <property type="match status" value="1"/>
</dbReference>
<evidence type="ECO:0000259" key="3">
    <source>
        <dbReference type="Pfam" id="PF04101"/>
    </source>
</evidence>
<evidence type="ECO:0000313" key="4">
    <source>
        <dbReference type="EMBL" id="QLC50594.1"/>
    </source>
</evidence>
<dbReference type="CDD" id="cd03785">
    <property type="entry name" value="GT28_MurG"/>
    <property type="match status" value="1"/>
</dbReference>
<dbReference type="EMBL" id="CP058215">
    <property type="protein sequence ID" value="QLC50594.1"/>
    <property type="molecule type" value="Genomic_DNA"/>
</dbReference>
<evidence type="ECO:0000256" key="2">
    <source>
        <dbReference type="SAM" id="MobiDB-lite"/>
    </source>
</evidence>
<keyword evidence="4" id="KW-0808">Transferase</keyword>
<dbReference type="OrthoDB" id="46222at2157"/>
<sequence>MKVMIFVCGEGLGHTSRCISLAREMESTGHEVHFGAYGYSAELIKRKGYAVHNIPSEVTLVGKAGKLNLKRSILATFKRGQFLSIIRISRLLKRIRPDVVISDSYYIGVMGSKARSIPTYLIINQSSMEQFFMQKGISSRIVGEFVKKFYSGVFRMIDGIIIPDFPMPHTICRKNLDFKEEILEKVFYSGPLIGKKFEEVKELELKKPHILSTLGGFGYREPIFRKVIQAAEMDEEINYTLLSGPNVNPNIFESLPSNVKVLEFIDDQFPYLRSSDIVIAPGGHSTMMEAFSFGVPMISFPDMNHTEQQNNSSALDEDGLGRKLGYSTPPEEILEGIKEVLGNKKYKDKAMRMKKLAEELDGPAAICRMLESEFSSKPRDKSKKRKLIAFSNLKKKIAVKKRH</sequence>
<dbReference type="Gene3D" id="3.40.50.2000">
    <property type="entry name" value="Glycogen Phosphorylase B"/>
    <property type="match status" value="2"/>
</dbReference>
<dbReference type="Proteomes" id="UP000509594">
    <property type="component" value="Chromosome"/>
</dbReference>
<dbReference type="GO" id="GO:0016758">
    <property type="term" value="F:hexosyltransferase activity"/>
    <property type="evidence" value="ECO:0007669"/>
    <property type="project" value="InterPro"/>
</dbReference>
<evidence type="ECO:0000313" key="5">
    <source>
        <dbReference type="Proteomes" id="UP000509594"/>
    </source>
</evidence>
<dbReference type="GeneID" id="55822070"/>
<comment type="similarity">
    <text evidence="1">Belongs to the glycosyltransferase 28 family.</text>
</comment>
<dbReference type="PANTHER" id="PTHR21015">
    <property type="entry name" value="UDP-N-ACETYLGLUCOSAMINE--N-ACETYLMURAMYL-(PENTAPEPTIDE) PYROPHOSPHORYL-UNDECAPRENOL N-ACETYLGLUCOSAMINE TRANSFERASE 1"/>
    <property type="match status" value="1"/>
</dbReference>
<dbReference type="InterPro" id="IPR007235">
    <property type="entry name" value="Glyco_trans_28_C"/>
</dbReference>
<feature type="domain" description="Glycosyl transferase family 28 C-terminal" evidence="3">
    <location>
        <begin position="252"/>
        <end position="355"/>
    </location>
</feature>
<feature type="region of interest" description="Disordered" evidence="2">
    <location>
        <begin position="303"/>
        <end position="323"/>
    </location>
</feature>
<name>A0A7D5EG25_9EURY</name>